<protein>
    <recommendedName>
        <fullName evidence="6 7">Small ribosomal subunit protein bS18c</fullName>
    </recommendedName>
</protein>
<dbReference type="Gene3D" id="4.10.640.10">
    <property type="entry name" value="Ribosomal protein S18"/>
    <property type="match status" value="1"/>
</dbReference>
<dbReference type="GO" id="GO:0003735">
    <property type="term" value="F:structural constituent of ribosome"/>
    <property type="evidence" value="ECO:0007669"/>
    <property type="project" value="InterPro"/>
</dbReference>
<evidence type="ECO:0000256" key="7">
    <source>
        <dbReference type="HAMAP-Rule" id="MF_00270"/>
    </source>
</evidence>
<dbReference type="InterPro" id="IPR036870">
    <property type="entry name" value="Ribosomal_bS18_sf"/>
</dbReference>
<dbReference type="InterPro" id="IPR001648">
    <property type="entry name" value="Ribosomal_bS18"/>
</dbReference>
<dbReference type="GO" id="GO:0005763">
    <property type="term" value="C:mitochondrial small ribosomal subunit"/>
    <property type="evidence" value="ECO:0007669"/>
    <property type="project" value="TreeGrafter"/>
</dbReference>
<dbReference type="HAMAP" id="MF_00270">
    <property type="entry name" value="Ribosomal_bS18"/>
    <property type="match status" value="1"/>
</dbReference>
<proteinExistence type="inferred from homology"/>
<keyword evidence="2 7" id="KW-0699">rRNA-binding</keyword>
<keyword evidence="4 7" id="KW-0689">Ribosomal protein</keyword>
<dbReference type="EMBL" id="MF177095">
    <property type="protein sequence ID" value="ATL58761.1"/>
    <property type="molecule type" value="Genomic_DNA"/>
</dbReference>
<dbReference type="PANTHER" id="PTHR13479">
    <property type="entry name" value="30S RIBOSOMAL PROTEIN S18"/>
    <property type="match status" value="1"/>
</dbReference>
<comment type="similarity">
    <text evidence="1 7 8">Belongs to the bacterial ribosomal protein bS18 family.</text>
</comment>
<dbReference type="InterPro" id="IPR018275">
    <property type="entry name" value="Ribosomal_bS18_CS"/>
</dbReference>
<organism evidence="9">
    <name type="scientific">Salvinia cucullata</name>
    <dbReference type="NCBI Taxonomy" id="32188"/>
    <lineage>
        <taxon>Eukaryota</taxon>
        <taxon>Viridiplantae</taxon>
        <taxon>Streptophyta</taxon>
        <taxon>Embryophyta</taxon>
        <taxon>Tracheophyta</taxon>
        <taxon>Polypodiopsida</taxon>
        <taxon>Polypodiidae</taxon>
        <taxon>Salviniales</taxon>
        <taxon>Salviniaceae</taxon>
        <taxon>Salvinia</taxon>
    </lineage>
</organism>
<dbReference type="AlphaFoldDB" id="A0A291R858"/>
<keyword evidence="9" id="KW-0934">Plastid</keyword>
<accession>A0A291R858</accession>
<evidence type="ECO:0000256" key="6">
    <source>
        <dbReference type="ARBA" id="ARBA00035266"/>
    </source>
</evidence>
<geneLocation type="chloroplast" evidence="9"/>
<keyword evidence="3 7" id="KW-0694">RNA-binding</keyword>
<dbReference type="PANTHER" id="PTHR13479:SF40">
    <property type="entry name" value="SMALL RIBOSOMAL SUBUNIT PROTEIN BS18M"/>
    <property type="match status" value="1"/>
</dbReference>
<comment type="subunit">
    <text evidence="7">Part of the 30S ribosomal subunit.</text>
</comment>
<sequence>MRSITNRFKRSSRRRSPSIRSDEIIDYRNTSLLRRFISEQGKILSRRMNKLTSKQQRSVAVAIKRARILALLPFSNSEN</sequence>
<evidence type="ECO:0000256" key="8">
    <source>
        <dbReference type="RuleBase" id="RU003910"/>
    </source>
</evidence>
<gene>
    <name evidence="7" type="primary">rps18</name>
</gene>
<dbReference type="GO" id="GO:0070181">
    <property type="term" value="F:small ribosomal subunit rRNA binding"/>
    <property type="evidence" value="ECO:0007669"/>
    <property type="project" value="TreeGrafter"/>
</dbReference>
<reference evidence="9" key="1">
    <citation type="submission" date="2017-05" db="EMBL/GenBank/DDBJ databases">
        <authorList>
            <person name="Song R."/>
            <person name="Chenine A.L."/>
            <person name="Ruprecht R.M."/>
        </authorList>
    </citation>
    <scope>NUCLEOTIDE SEQUENCE</scope>
</reference>
<evidence type="ECO:0000256" key="2">
    <source>
        <dbReference type="ARBA" id="ARBA00022730"/>
    </source>
</evidence>
<dbReference type="GO" id="GO:0009507">
    <property type="term" value="C:chloroplast"/>
    <property type="evidence" value="ECO:0007669"/>
    <property type="project" value="UniProtKB-SubCell"/>
</dbReference>
<dbReference type="PROSITE" id="PS00057">
    <property type="entry name" value="RIBOSOMAL_S18"/>
    <property type="match status" value="1"/>
</dbReference>
<dbReference type="SUPFAM" id="SSF46911">
    <property type="entry name" value="Ribosomal protein S18"/>
    <property type="match status" value="1"/>
</dbReference>
<name>A0A291R858_9MONI</name>
<dbReference type="PRINTS" id="PR00974">
    <property type="entry name" value="RIBOSOMALS18"/>
</dbReference>
<evidence type="ECO:0000256" key="1">
    <source>
        <dbReference type="ARBA" id="ARBA00005589"/>
    </source>
</evidence>
<comment type="subcellular location">
    <subcellularLocation>
        <location evidence="7">Plastid</location>
        <location evidence="7">Chloroplast</location>
    </subcellularLocation>
</comment>
<evidence type="ECO:0000256" key="5">
    <source>
        <dbReference type="ARBA" id="ARBA00023274"/>
    </source>
</evidence>
<keyword evidence="9" id="KW-0150">Chloroplast</keyword>
<evidence type="ECO:0000256" key="4">
    <source>
        <dbReference type="ARBA" id="ARBA00022980"/>
    </source>
</evidence>
<evidence type="ECO:0000313" key="9">
    <source>
        <dbReference type="EMBL" id="ATL58761.1"/>
    </source>
</evidence>
<dbReference type="GO" id="GO:0006412">
    <property type="term" value="P:translation"/>
    <property type="evidence" value="ECO:0007669"/>
    <property type="project" value="UniProtKB-UniRule"/>
</dbReference>
<dbReference type="FunFam" id="4.10.640.10:FF:000002">
    <property type="entry name" value="30S ribosomal protein S18, chloroplastic"/>
    <property type="match status" value="1"/>
</dbReference>
<dbReference type="NCBIfam" id="TIGR00165">
    <property type="entry name" value="S18"/>
    <property type="match status" value="1"/>
</dbReference>
<dbReference type="Pfam" id="PF01084">
    <property type="entry name" value="Ribosomal_S18"/>
    <property type="match status" value="1"/>
</dbReference>
<keyword evidence="5 7" id="KW-0687">Ribonucleoprotein</keyword>
<evidence type="ECO:0000256" key="3">
    <source>
        <dbReference type="ARBA" id="ARBA00022884"/>
    </source>
</evidence>